<comment type="caution">
    <text evidence="2">The sequence shown here is derived from an EMBL/GenBank/DDBJ whole genome shotgun (WGS) entry which is preliminary data.</text>
</comment>
<accession>A0A1D1UEW8</accession>
<evidence type="ECO:0000313" key="2">
    <source>
        <dbReference type="EMBL" id="GAU88186.1"/>
    </source>
</evidence>
<gene>
    <name evidence="2" type="primary">RvY_00930-1</name>
    <name evidence="2" type="synonym">RvY_00930.1</name>
    <name evidence="2" type="ORF">RvY_00930</name>
</gene>
<keyword evidence="1" id="KW-0732">Signal</keyword>
<dbReference type="PANTHER" id="PTHR33964">
    <property type="entry name" value="RE45066P-RELATED"/>
    <property type="match status" value="1"/>
</dbReference>
<evidence type="ECO:0008006" key="4">
    <source>
        <dbReference type="Google" id="ProtNLM"/>
    </source>
</evidence>
<feature type="chain" id="PRO_5008897166" description="DUF19 domain-containing protein" evidence="1">
    <location>
        <begin position="22"/>
        <end position="237"/>
    </location>
</feature>
<dbReference type="EMBL" id="BDGG01000001">
    <property type="protein sequence ID" value="GAU88186.1"/>
    <property type="molecule type" value="Genomic_DNA"/>
</dbReference>
<protein>
    <recommendedName>
        <fullName evidence="4">DUF19 domain-containing protein</fullName>
    </recommendedName>
</protein>
<sequence>MAKFALGTLGVVSCAVVLVASQESEGMGSTMGGGMMGGPEGMMGHGGDPCDQGGIVMCFLPFMSWAMSGAAQQFTTESDITLPQFNQICQLSKTAATCFQAFTDRCIPQTYADVHVGTSGIVKMLELCNEPEIFPKVQKYVACGRKINDTLERCGNSVKESMPKDVTGGEPMAALQRQNAVRDLCCVAKKFEKCYMPEVSGRCGAEAVPINQEFLNRVYASFQCANHLTNCPAALST</sequence>
<reference evidence="2 3" key="1">
    <citation type="journal article" date="2016" name="Nat. Commun.">
        <title>Extremotolerant tardigrade genome and improved radiotolerance of human cultured cells by tardigrade-unique protein.</title>
        <authorList>
            <person name="Hashimoto T."/>
            <person name="Horikawa D.D."/>
            <person name="Saito Y."/>
            <person name="Kuwahara H."/>
            <person name="Kozuka-Hata H."/>
            <person name="Shin-I T."/>
            <person name="Minakuchi Y."/>
            <person name="Ohishi K."/>
            <person name="Motoyama A."/>
            <person name="Aizu T."/>
            <person name="Enomoto A."/>
            <person name="Kondo K."/>
            <person name="Tanaka S."/>
            <person name="Hara Y."/>
            <person name="Koshikawa S."/>
            <person name="Sagara H."/>
            <person name="Miura T."/>
            <person name="Yokobori S."/>
            <person name="Miyagawa K."/>
            <person name="Suzuki Y."/>
            <person name="Kubo T."/>
            <person name="Oyama M."/>
            <person name="Kohara Y."/>
            <person name="Fujiyama A."/>
            <person name="Arakawa K."/>
            <person name="Katayama T."/>
            <person name="Toyoda A."/>
            <person name="Kunieda T."/>
        </authorList>
    </citation>
    <scope>NUCLEOTIDE SEQUENCE [LARGE SCALE GENOMIC DNA]</scope>
    <source>
        <strain evidence="2 3">YOKOZUNA-1</strain>
    </source>
</reference>
<dbReference type="AlphaFoldDB" id="A0A1D1UEW8"/>
<dbReference type="PANTHER" id="PTHR33964:SF1">
    <property type="entry name" value="RE45066P"/>
    <property type="match status" value="1"/>
</dbReference>
<evidence type="ECO:0000313" key="3">
    <source>
        <dbReference type="Proteomes" id="UP000186922"/>
    </source>
</evidence>
<name>A0A1D1UEW8_RAMVA</name>
<dbReference type="Proteomes" id="UP000186922">
    <property type="component" value="Unassembled WGS sequence"/>
</dbReference>
<organism evidence="2 3">
    <name type="scientific">Ramazzottius varieornatus</name>
    <name type="common">Water bear</name>
    <name type="synonym">Tardigrade</name>
    <dbReference type="NCBI Taxonomy" id="947166"/>
    <lineage>
        <taxon>Eukaryota</taxon>
        <taxon>Metazoa</taxon>
        <taxon>Ecdysozoa</taxon>
        <taxon>Tardigrada</taxon>
        <taxon>Eutardigrada</taxon>
        <taxon>Parachela</taxon>
        <taxon>Hypsibioidea</taxon>
        <taxon>Ramazzottiidae</taxon>
        <taxon>Ramazzottius</taxon>
    </lineage>
</organism>
<proteinExistence type="predicted"/>
<evidence type="ECO:0000256" key="1">
    <source>
        <dbReference type="SAM" id="SignalP"/>
    </source>
</evidence>
<dbReference type="OrthoDB" id="10055851at2759"/>
<feature type="signal peptide" evidence="1">
    <location>
        <begin position="1"/>
        <end position="21"/>
    </location>
</feature>
<keyword evidence="3" id="KW-1185">Reference proteome</keyword>